<evidence type="ECO:0000256" key="2">
    <source>
        <dbReference type="ARBA" id="ARBA00022737"/>
    </source>
</evidence>
<keyword evidence="1" id="KW-0732">Signal</keyword>
<evidence type="ECO:0000313" key="7">
    <source>
        <dbReference type="Proteomes" id="UP000316213"/>
    </source>
</evidence>
<dbReference type="SUPFAM" id="SSF117074">
    <property type="entry name" value="Hypothetical protein PA1324"/>
    <property type="match status" value="1"/>
</dbReference>
<feature type="region of interest" description="Disordered" evidence="4">
    <location>
        <begin position="3675"/>
        <end position="3714"/>
    </location>
</feature>
<dbReference type="Proteomes" id="UP000316213">
    <property type="component" value="Unassembled WGS sequence"/>
</dbReference>
<reference evidence="6 7" key="1">
    <citation type="submission" date="2019-02" db="EMBL/GenBank/DDBJ databases">
        <title>Deep-cultivation of Planctomycetes and their phenomic and genomic characterization uncovers novel biology.</title>
        <authorList>
            <person name="Wiegand S."/>
            <person name="Jogler M."/>
            <person name="Boedeker C."/>
            <person name="Pinto D."/>
            <person name="Vollmers J."/>
            <person name="Rivas-Marin E."/>
            <person name="Kohn T."/>
            <person name="Peeters S.H."/>
            <person name="Heuer A."/>
            <person name="Rast P."/>
            <person name="Oberbeckmann S."/>
            <person name="Bunk B."/>
            <person name="Jeske O."/>
            <person name="Meyerdierks A."/>
            <person name="Storesund J.E."/>
            <person name="Kallscheuer N."/>
            <person name="Luecker S."/>
            <person name="Lage O.M."/>
            <person name="Pohl T."/>
            <person name="Merkel B.J."/>
            <person name="Hornburger P."/>
            <person name="Mueller R.-W."/>
            <person name="Bruemmer F."/>
            <person name="Labrenz M."/>
            <person name="Spormann A.M."/>
            <person name="Op Den Camp H."/>
            <person name="Overmann J."/>
            <person name="Amann R."/>
            <person name="Jetten M.S.M."/>
            <person name="Mascher T."/>
            <person name="Medema M.H."/>
            <person name="Devos D.P."/>
            <person name="Kaster A.-K."/>
            <person name="Ovreas L."/>
            <person name="Rohde M."/>
            <person name="Galperin M.Y."/>
            <person name="Jogler C."/>
        </authorList>
    </citation>
    <scope>NUCLEOTIDE SEQUENCE [LARGE SCALE GENOMIC DNA]</scope>
    <source>
        <strain evidence="6 7">Pla100</strain>
    </source>
</reference>
<dbReference type="InterPro" id="IPR002105">
    <property type="entry name" value="Dockerin_1_rpt"/>
</dbReference>
<evidence type="ECO:0000256" key="1">
    <source>
        <dbReference type="ARBA" id="ARBA00022729"/>
    </source>
</evidence>
<dbReference type="PANTHER" id="PTHR34720:SF9">
    <property type="entry name" value="BLR4714 PROTEIN"/>
    <property type="match status" value="1"/>
</dbReference>
<dbReference type="Gene3D" id="1.10.1330.10">
    <property type="entry name" value="Dockerin domain"/>
    <property type="match status" value="1"/>
</dbReference>
<dbReference type="GO" id="GO:0004553">
    <property type="term" value="F:hydrolase activity, hydrolyzing O-glycosyl compounds"/>
    <property type="evidence" value="ECO:0007669"/>
    <property type="project" value="InterPro"/>
</dbReference>
<dbReference type="SUPFAM" id="SSF63446">
    <property type="entry name" value="Type I dockerin domain"/>
    <property type="match status" value="1"/>
</dbReference>
<dbReference type="Pfam" id="PF00404">
    <property type="entry name" value="Dockerin_1"/>
    <property type="match status" value="1"/>
</dbReference>
<dbReference type="OrthoDB" id="230391at2"/>
<dbReference type="RefSeq" id="WP_146579142.1">
    <property type="nucleotide sequence ID" value="NZ_SJPM01000008.1"/>
</dbReference>
<organism evidence="6 7">
    <name type="scientific">Neorhodopirellula pilleata</name>
    <dbReference type="NCBI Taxonomy" id="2714738"/>
    <lineage>
        <taxon>Bacteria</taxon>
        <taxon>Pseudomonadati</taxon>
        <taxon>Planctomycetota</taxon>
        <taxon>Planctomycetia</taxon>
        <taxon>Pirellulales</taxon>
        <taxon>Pirellulaceae</taxon>
        <taxon>Neorhodopirellula</taxon>
    </lineage>
</organism>
<comment type="caution">
    <text evidence="6">The sequence shown here is derived from an EMBL/GenBank/DDBJ whole genome shotgun (WGS) entry which is preliminary data.</text>
</comment>
<keyword evidence="7" id="KW-1185">Reference proteome</keyword>
<feature type="domain" description="PDZ" evidence="5">
    <location>
        <begin position="1731"/>
        <end position="1792"/>
    </location>
</feature>
<dbReference type="EMBL" id="SJPM01000008">
    <property type="protein sequence ID" value="TWT94191.1"/>
    <property type="molecule type" value="Genomic_DNA"/>
</dbReference>
<dbReference type="InterPro" id="IPR006626">
    <property type="entry name" value="PbH1"/>
</dbReference>
<evidence type="ECO:0000313" key="6">
    <source>
        <dbReference type="EMBL" id="TWT94191.1"/>
    </source>
</evidence>
<dbReference type="SMART" id="SM00710">
    <property type="entry name" value="PbH1"/>
    <property type="match status" value="29"/>
</dbReference>
<dbReference type="GO" id="GO:0007154">
    <property type="term" value="P:cell communication"/>
    <property type="evidence" value="ECO:0007669"/>
    <property type="project" value="InterPro"/>
</dbReference>
<dbReference type="GO" id="GO:0016020">
    <property type="term" value="C:membrane"/>
    <property type="evidence" value="ECO:0007669"/>
    <property type="project" value="InterPro"/>
</dbReference>
<keyword evidence="3" id="KW-0106">Calcium</keyword>
<proteinExistence type="predicted"/>
<evidence type="ECO:0000259" key="5">
    <source>
        <dbReference type="PROSITE" id="PS50106"/>
    </source>
</evidence>
<evidence type="ECO:0000256" key="3">
    <source>
        <dbReference type="ARBA" id="ARBA00022837"/>
    </source>
</evidence>
<keyword evidence="2" id="KW-0677">Repeat</keyword>
<dbReference type="InterPro" id="IPR011050">
    <property type="entry name" value="Pectin_lyase_fold/virulence"/>
</dbReference>
<dbReference type="InterPro" id="IPR036439">
    <property type="entry name" value="Dockerin_dom_sf"/>
</dbReference>
<accession>A0A5C6A552</accession>
<dbReference type="InterPro" id="IPR038081">
    <property type="entry name" value="CalX-like_sf"/>
</dbReference>
<feature type="compositionally biased region" description="Polar residues" evidence="4">
    <location>
        <begin position="3675"/>
        <end position="3691"/>
    </location>
</feature>
<name>A0A5C6A552_9BACT</name>
<dbReference type="Gene3D" id="2.60.40.2030">
    <property type="match status" value="2"/>
</dbReference>
<gene>
    <name evidence="6" type="primary">pmpB</name>
    <name evidence="6" type="ORF">Pla100_38010</name>
</gene>
<sequence>MSLSRWSRHFQSSARRKKSSRRRLSIQAFEKREMLAGDLAVIEGLAFIDTSNDGVADASETRLQNVMVSLYLDDVNPNGQVDPGETLVGTITTGADGAYRFENLDGADDDVPGTAAATDDGLYVLSFSPAFGGIQDAAGTPLEGVVLPSDTGVLIADDAGVQVALIDDFSVGQAGVPATLSGFSIGIGRNSPALNSGGTIIGDSRDLDFNRFTTTGTATFNVAGGVATLSGTDGSEHDLELIYDGVDASFPIVPDGLGGIDFSNGEVAGLRLEIQSDTLVSGGLRLDVFTDTGNASSIVSDVPDTMGAFTPIFFPFASFNVINGAGADFSNVGAARVYLNTTGAPDANIQIDVIESRQVNVTTVLAPSVVGELTGVVGGDLVFTDSFDRDDELTIVIDNGVYRITSNQFLAAGASATQINQNTVTIPIASVTGQILVNGGVGNDQLTINRVGGDLPNELIYDGGVGGNDSLRIVNGTATTMTFNAFNANDGEIDIDGALISYTGLEPITSIVTVTDIVFNFSAVAETITLSDDGFAGNDQSFIDSTAAENVTFVNPTGSLTINHGGAGVDTIVVEGLDSFFDADLMIAGGNEDELVIESTVTNLGSGDLLIDVGSVLFDDGSLTTTGSASISASSGSIATSNVNLIDLTASSVVLNATDTVGAPGAGGGLDIQTTNLEGTSGLGGFFVLGTGDLMIGGIGLVDGVQTTGGDIELYSVDGDLIINETVDSNGGDISLETGIAPPTGGDITINAAVFSENGQVDVLADNNVVFTPNGFIDTEAGSTITIADILADTPQVRIDADNDDDTNGGVMMADGSFVDAWGGDLTIEASDDIVISLLRSSSLIVVGANSGALVDADGTTDIDIDDRNSGTLRTVLNGVEGVGTPTDAIESRSSQLQSLVFGAGGVFVDNTGDLSLTDILGTLAFPVPLDLGARADNSVVVTTTGSMIISSVVTSLNDNVTLTANLGPIITPAGIPGSSLISADTLTINGRLSPGDVVGQLPVAADMQFSTDDVLEIAIEGLTPGTEHDQLVVTGTVNLDGATLSLSGALAPTAGEQFTIIDNDGTADAIIGTFNGLAEGDAIPNFLGSGLAATISYVGGDGNDVVLTAGDEVSVAVSPANVDEDSADNLVYTFSRIGMAGDLTVNFRLSGAAVINNDYTVTGANMTGSVGTVTILDGSDTATVTIDPTSDTIVELDETVTLTIDAATVYRVGTPGAATGTIANDDATTLSISDVMQAETDSGSTMLTFTVTLDAAVDRPVSFDFATADGTATTADGDYTAIPTTTRTFASTTAGSTETITVEVAGDLKVEADESFSVLLSNLNAGGRNVTFADAIGVGTIVNDDFDVQVDAGGNLIIEDSDSSQDDQITLVIDGTNYRISDPVNGMTGGPGAIQDGPNAILVPIASITGEIRINGSGGDDTLVVDQNGGRFTVPISFNGGGQTTAAGDMLSIVNQTNPAITQILNYTTVGINGKDGNVVLDGVTITYTGLEPIVAGNAADTILNLPDAVSNNATLQNSVNAGEIEIIDNGATFENTVIPNPTNSLTVNLGDQGDTLTVNPLDAAYAASTIINGGTAANDSVQITAGTIFDTGGNGRGLEVTETEILTLTGATIRNNVATIGGGLHLVNSANATVATLDNVTIANNTATGGTAPLDGGGGLYNNGATVNITGGTISGNTAIVGQGSGGGILSLGTLTITNSTITNNDANRAGGGIEIADGSGPTTLTDVMLTLNDALAAPGNGGGLHLTGGGNTQIVRGTVTGNTAASEGGGLWNGTGVMSVNGTNISNNTAGGDAADDGGGGIFNNGGGLTITGVTLRDNEADGTSGSGGAIFSVAGDVIITTTTIDSNSANRAGGGIEIIAGNLILTTVNLINNDVDGGGTTAIAANPGNGGGLHVSAGATVTIVTSTITGNLAAEEGGGLWNSSTGTMVVDATTIENNVARAAAGTTDQGGGGVFNNGGNLTIRNNSTVSNNLANENLGNGGGVMTVGGTVTLESITLANNAAARAGGAIENNNGIVTLTNVTVNANTATINGGGLHAAGAASETTVNNGSFTGNTAGQEGGGLWNGGGMMTISGTAITNNTANSGDGVAPDPNAANDQGGGGVFNIGGTLTINAAIITDNNAITNRGNGGGVMTVGGNVLIVDTTIQNNAAARAGGGIENNDGMVEIRNQTVGGIMVAQGNTAGINGGGLHATGINSTTLIDGGTFQNNIAGQEGGGVWNGAGTMTLDDVTIINNTANSGDGVAPNPNAGNDQGGGGVFNIGGTLNINAGTISNNVATANLGNGGGIMTVGGTVTIEDTNIQTNQAARAGGGIENLNGNVTLTDVTVGGLNVADGNTTGINGGGLHAGGPNSVTTISGGLFQNNIAGQEGGGLWNGGGAMSIQGGTIVTQNTANSMANAASDQGGGGVFNIGGNLTIGSAEITNNIATANAGSGGGIMTVGGSVTINNTTVSSNQSGRDGGGLLAVGTSNVSITGGTFQANTTPQEGGGIWNSTGVLNINGTTITENVALSQGNAANDQGGGGLFNDGGNVTIGNATISSNLANVNNGNGGGVMTVGGTVAITGGLIQNNTAARAGGGIENTRANVSLTNVTLGGPAATDGNRAGINGGGLHATGLSVTTINGGSVSNNVADQEGGGLWASSTGTMSLSGVTVSFNTANSSDAANQAQGGGGIFNDGGVLAIRDNVNITNNIALDPDGATTNDDGGGGILNNGGIVTVIGANTVIRDNVATDGAGNGGGILNLSGELTIDSARLSGNAAARAGGGVENTTGILVLTDANFGGPGANDGNRAGINGGGVHATGQTTNHVEGGTFQNNSAGQEGGGLWNSAAGSMSIVGTTIQGNTASGNASDQGGGGVFNAGGVLDISGATITNNTADGTSGSGGGILNDAMGSLSVTDSTITSNRSNRAGGGIEVTAGTTNTLTNVVLDNNITGVVPSATAPGNGGGLHISNDADVTITGGSISGNTAAQEGGGLWNGDGTLIVTGTLNNPVEINNNRANGTAADQGGGGVFNNAGITSLLFVQLNGNEADFGAAAFNQGTLNVRGSQIANNIGGGLHFANIDGSLANNTVSGNADGGVTALVGTPGNDLVVITSTTIEINGDVLRYEGEIDAFSISTGDGDDTIQIRSTSAGSPVTIDTGIGNDVINIASDAPENNGSLGSILGAINVIGGAATTGDTLRISDASDSMTNTYSLTATTFQRTGATASGLITFDGIETIEIQTGIGADTISIASTPDNASVTLQSGAGDDTVSVANSGAGGNVQIMTGRGNDTVNVTTTGQASTLMVNTGEQADAITIDDRGASSVVNVLTGSGNDAITIGDANNPAGPGGTPTSTLTVDAGAGDDTFNVNEVFAATTVSLFGGANNDVFNVNGNNLRPLSIDGGTNGNAIRTFTEGFAIGTDGERNETQVRNQDVGDKVVIDASAATAALNFGYRITAAGQGVLSINAATILNSSDVETIEVRSGSGSDSLAITSDIAYGIASSRQAIAFDGGVGGNDVLTVQGTAMADRITIGELAGGTIEPIEAANVESVTVNGDDGDDLVTNRLSQTATINGGAGENLLLGGFAVDVLGADSSNNQFFGRLNGEFIPQRGQGEIVFDVNGDGLITAVDPLQVINHLNAQERNPSGEPTANADRGYLTQLDYADVNGDGKVSALDALMIINRLNEMESSSEPHSAQSTATPWSASVDDAFGDEDDDGFWGDESSLF</sequence>
<dbReference type="GO" id="GO:0000272">
    <property type="term" value="P:polysaccharide catabolic process"/>
    <property type="evidence" value="ECO:0007669"/>
    <property type="project" value="InterPro"/>
</dbReference>
<dbReference type="PROSITE" id="PS50106">
    <property type="entry name" value="PDZ"/>
    <property type="match status" value="1"/>
</dbReference>
<dbReference type="CDD" id="cd14256">
    <property type="entry name" value="Dockerin_I"/>
    <property type="match status" value="1"/>
</dbReference>
<dbReference type="InterPro" id="IPR003644">
    <property type="entry name" value="Calx_beta"/>
</dbReference>
<feature type="compositionally biased region" description="Acidic residues" evidence="4">
    <location>
        <begin position="3697"/>
        <end position="3707"/>
    </location>
</feature>
<dbReference type="InterPro" id="IPR001478">
    <property type="entry name" value="PDZ"/>
</dbReference>
<protein>
    <submittedName>
        <fullName evidence="6">Putative outer membrane protein PmpB</fullName>
    </submittedName>
</protein>
<dbReference type="PANTHER" id="PTHR34720">
    <property type="entry name" value="MICROCYSTIN DEPENDENT PROTEIN"/>
    <property type="match status" value="1"/>
</dbReference>
<dbReference type="SUPFAM" id="SSF51126">
    <property type="entry name" value="Pectin lyase-like"/>
    <property type="match status" value="6"/>
</dbReference>
<dbReference type="Pfam" id="PF03160">
    <property type="entry name" value="Calx-beta"/>
    <property type="match status" value="1"/>
</dbReference>
<dbReference type="SUPFAM" id="SSF141072">
    <property type="entry name" value="CalX-like"/>
    <property type="match status" value="2"/>
</dbReference>
<evidence type="ECO:0000256" key="4">
    <source>
        <dbReference type="SAM" id="MobiDB-lite"/>
    </source>
</evidence>